<accession>A0A1Y5I5H3</accession>
<sequence length="292" mass="31672">MSFKAKLEAAGIQSEMLDDLVHDAASRVASRVNDEGLKEQLEYLDRAGFSEAEIEESLSVFQDLMAMTQLTAESVKAHNADPALGVLARASFAKTEVGKDIVKASKEAAVFFFFGDRGTGSNDGLYEQVSADVIFDVIALTSKLDFEIDGCGYEIFPSSSLFDGAEDSLIAMLFDFQQRVQVVMTDAALKAADIAIAGSGCSGQNVLDVLVPDYVDYHSAEDSTEWAWIEERASYAHKANGREDGVWEFFLNVAHLEHDLETGPVEVPSSLSEPIRAALAGGYGYILFHQGT</sequence>
<evidence type="ECO:0000313" key="1">
    <source>
        <dbReference type="EMBL" id="OUS44769.1"/>
    </source>
</evidence>
<organism evidence="1">
    <name type="scientific">Ostreococcus tauri</name>
    <name type="common">Marine green alga</name>
    <dbReference type="NCBI Taxonomy" id="70448"/>
    <lineage>
        <taxon>Eukaryota</taxon>
        <taxon>Viridiplantae</taxon>
        <taxon>Chlorophyta</taxon>
        <taxon>Mamiellophyceae</taxon>
        <taxon>Mamiellales</taxon>
        <taxon>Bathycoccaceae</taxon>
        <taxon>Ostreococcus</taxon>
    </lineage>
</organism>
<dbReference type="EMBL" id="KZ155803">
    <property type="protein sequence ID" value="OUS44769.1"/>
    <property type="molecule type" value="Genomic_DNA"/>
</dbReference>
<dbReference type="Proteomes" id="UP000195557">
    <property type="component" value="Unassembled WGS sequence"/>
</dbReference>
<protein>
    <submittedName>
        <fullName evidence="1">Uncharacterized protein</fullName>
    </submittedName>
</protein>
<reference evidence="1" key="1">
    <citation type="submission" date="2017-04" db="EMBL/GenBank/DDBJ databases">
        <title>Population genomics of picophytoplankton unveils novel chromosome hypervariability.</title>
        <authorList>
            <consortium name="DOE Joint Genome Institute"/>
            <person name="Blanc-Mathieu R."/>
            <person name="Krasovec M."/>
            <person name="Hebrard M."/>
            <person name="Yau S."/>
            <person name="Desgranges E."/>
            <person name="Martin J."/>
            <person name="Schackwitz W."/>
            <person name="Kuo A."/>
            <person name="Salin G."/>
            <person name="Donnadieu C."/>
            <person name="Desdevises Y."/>
            <person name="Sanchez-Ferandin S."/>
            <person name="Moreau H."/>
            <person name="Rivals E."/>
            <person name="Grigoriev I.V."/>
            <person name="Grimsley N."/>
            <person name="Eyre-Walker A."/>
            <person name="Piganeau G."/>
        </authorList>
    </citation>
    <scope>NUCLEOTIDE SEQUENCE [LARGE SCALE GENOMIC DNA]</scope>
    <source>
        <strain evidence="1">RCC 1115</strain>
    </source>
</reference>
<gene>
    <name evidence="1" type="ORF">BE221DRAFT_148212</name>
</gene>
<dbReference type="AlphaFoldDB" id="A0A1Y5I5H3"/>
<name>A0A1Y5I5H3_OSTTA</name>
<proteinExistence type="predicted"/>